<gene>
    <name evidence="1" type="ORF">QXL92_32830</name>
</gene>
<evidence type="ECO:0000313" key="1">
    <source>
        <dbReference type="EMBL" id="MDP7739516.1"/>
    </source>
</evidence>
<dbReference type="RefSeq" id="WP_306255940.1">
    <property type="nucleotide sequence ID" value="NZ_JAUFSA010000006.1"/>
</dbReference>
<dbReference type="EMBL" id="JAUFSA010000006">
    <property type="protein sequence ID" value="MDP7739516.1"/>
    <property type="molecule type" value="Genomic_DNA"/>
</dbReference>
<evidence type="ECO:0000313" key="2">
    <source>
        <dbReference type="Proteomes" id="UP001229081"/>
    </source>
</evidence>
<protein>
    <submittedName>
        <fullName evidence="1">DUF4192 domain-containing protein</fullName>
    </submittedName>
</protein>
<dbReference type="Pfam" id="PF13830">
    <property type="entry name" value="DUF4192"/>
    <property type="match status" value="1"/>
</dbReference>
<accession>A0AAJ1W6L7</accession>
<reference evidence="1" key="1">
    <citation type="submission" date="2023-06" db="EMBL/GenBank/DDBJ databases">
        <title>Identification of two novel mycobacterium reveal diversities and complexities of Mycobacterium gordonae clade.</title>
        <authorList>
            <person name="Matsumoto Y."/>
            <person name="Nakamura S."/>
            <person name="Motooka D."/>
            <person name="Fukushima K."/>
        </authorList>
    </citation>
    <scope>NUCLEOTIDE SEQUENCE</scope>
    <source>
        <strain evidence="1">TY812</strain>
    </source>
</reference>
<dbReference type="InterPro" id="IPR025447">
    <property type="entry name" value="DUF4192"/>
</dbReference>
<proteinExistence type="predicted"/>
<comment type="caution">
    <text evidence="1">The sequence shown here is derived from an EMBL/GenBank/DDBJ whole genome shotgun (WGS) entry which is preliminary data.</text>
</comment>
<name>A0AAJ1W6L7_9MYCO</name>
<dbReference type="Proteomes" id="UP001229081">
    <property type="component" value="Unassembled WGS sequence"/>
</dbReference>
<dbReference type="AlphaFoldDB" id="A0AAJ1W6L7"/>
<sequence length="342" mass="36069">MTAPPALTSAANHLHRTENTMENFNALRTPADIVAAAPGLLGFVPTNSIVVYLLAQHPTTGLGVRCAARFDITNSTEQATNFPATCNLAAGNFAAAIILAVCDQPHDIHARHLLEATRDALRAINIEVLRCLHTRDVTEAGQWLDIDTGQYGPTYPYTDAVLTAQLVHRGHTIRAHRSDIEDEFAPLPPAPPAQIGDHARLVAATVGEITAALAGGPITDPTLATRAGILITAHPALRDAMIGLAVDTPEYAADLWTHIARRLRGAPRAEALTVAAACLCLNGDTVRAGIALDAAFDEARSSHTPEPRLAGLLSAALRAGLSPEKISQALIAATEPRTPDTD</sequence>
<organism evidence="1 2">
    <name type="scientific">Mycobacterium paragordonae</name>
    <dbReference type="NCBI Taxonomy" id="1389713"/>
    <lineage>
        <taxon>Bacteria</taxon>
        <taxon>Bacillati</taxon>
        <taxon>Actinomycetota</taxon>
        <taxon>Actinomycetes</taxon>
        <taxon>Mycobacteriales</taxon>
        <taxon>Mycobacteriaceae</taxon>
        <taxon>Mycobacterium</taxon>
    </lineage>
</organism>